<comment type="caution">
    <text evidence="1">The sequence shown here is derived from an EMBL/GenBank/DDBJ whole genome shotgun (WGS) entry which is preliminary data.</text>
</comment>
<dbReference type="Proteomes" id="UP000248899">
    <property type="component" value="Unassembled WGS sequence"/>
</dbReference>
<proteinExistence type="predicted"/>
<dbReference type="EMBL" id="QLUZ01000004">
    <property type="protein sequence ID" value="RAQ12999.1"/>
    <property type="molecule type" value="Genomic_DNA"/>
</dbReference>
<dbReference type="AlphaFoldDB" id="A0AAQ0JL22"/>
<accession>A0AAQ0JL22</accession>
<evidence type="ECO:0000313" key="1">
    <source>
        <dbReference type="EMBL" id="RAQ12999.1"/>
    </source>
</evidence>
<organism evidence="1 2">
    <name type="scientific">Burkholderia cepacia</name>
    <name type="common">Pseudomonas cepacia</name>
    <dbReference type="NCBI Taxonomy" id="292"/>
    <lineage>
        <taxon>Bacteria</taxon>
        <taxon>Pseudomonadati</taxon>
        <taxon>Pseudomonadota</taxon>
        <taxon>Betaproteobacteria</taxon>
        <taxon>Burkholderiales</taxon>
        <taxon>Burkholderiaceae</taxon>
        <taxon>Burkholderia</taxon>
        <taxon>Burkholderia cepacia complex</taxon>
    </lineage>
</organism>
<name>A0AAQ0JL22_BURCE</name>
<protein>
    <submittedName>
        <fullName evidence="1">Uncharacterized protein</fullName>
    </submittedName>
</protein>
<gene>
    <name evidence="1" type="ORF">DPR02_09860</name>
</gene>
<sequence>MAGCAVPVSCPPRASRAGEVVAPHGSRATAILAFIQFIGMDQAVRAGQRDADSSSAVQGRFDRAWPMPAPAGLDRTPVGRIIRKTFVDSSGRRHATWLQCRPVVA</sequence>
<reference evidence="1 2" key="1">
    <citation type="submission" date="2018-06" db="EMBL/GenBank/DDBJ databases">
        <title>Towards the identification of Burkholderia cepacia strain which caused fatal septicemia.</title>
        <authorList>
            <person name="Bui L.A.T."/>
            <person name="Zakharova I.B."/>
            <person name="Shpak I.M."/>
            <person name="Teteryatnikova N."/>
            <person name="Ustinov D.V."/>
            <person name="Kuzyutina Y.A."/>
            <person name="Nguyen H.N."/>
            <person name="Antonov A.S."/>
            <person name="Avdyusheva E.F."/>
            <person name="Victorov D.V."/>
        </authorList>
    </citation>
    <scope>NUCLEOTIDE SEQUENCE [LARGE SCALE GENOMIC DNA]</scope>
    <source>
        <strain evidence="1 2">PT02</strain>
    </source>
</reference>
<evidence type="ECO:0000313" key="2">
    <source>
        <dbReference type="Proteomes" id="UP000248899"/>
    </source>
</evidence>